<dbReference type="InterPro" id="IPR024760">
    <property type="entry name" value="HTH_dom_conjug_TS-like"/>
</dbReference>
<dbReference type="Proteomes" id="UP000027822">
    <property type="component" value="Unassembled WGS sequence"/>
</dbReference>
<accession>A0A073JVW5</accession>
<evidence type="ECO:0000313" key="3">
    <source>
        <dbReference type="Proteomes" id="UP000027822"/>
    </source>
</evidence>
<gene>
    <name evidence="2" type="ORF">BAMA_24445</name>
</gene>
<dbReference type="OrthoDB" id="2453202at2"/>
<comment type="caution">
    <text evidence="2">The sequence shown here is derived from an EMBL/GenBank/DDBJ whole genome shotgun (WGS) entry which is preliminary data.</text>
</comment>
<name>A0A073JVW5_9BACI</name>
<protein>
    <recommendedName>
        <fullName evidence="1">Helix-turn-helix conjugative transposon-like domain-containing protein</fullName>
    </recommendedName>
</protein>
<dbReference type="STRING" id="574376.BAMA_24445"/>
<dbReference type="Pfam" id="PF12645">
    <property type="entry name" value="HTH_16"/>
    <property type="match status" value="1"/>
</dbReference>
<sequence length="84" mass="10011">MRSALYELVKESKQSNQALQTVIELFEPKIKKSLHLTEHKEKEDLAQELKCKLVSCIQTYDIDATPGFWEMRERIYKRNKKRVV</sequence>
<evidence type="ECO:0000313" key="2">
    <source>
        <dbReference type="EMBL" id="KEK19159.1"/>
    </source>
</evidence>
<dbReference type="RefSeq" id="WP_034639501.1">
    <property type="nucleotide sequence ID" value="NZ_CBCSJC010000008.1"/>
</dbReference>
<organism evidence="2 3">
    <name type="scientific">Bacillus manliponensis</name>
    <dbReference type="NCBI Taxonomy" id="574376"/>
    <lineage>
        <taxon>Bacteria</taxon>
        <taxon>Bacillati</taxon>
        <taxon>Bacillota</taxon>
        <taxon>Bacilli</taxon>
        <taxon>Bacillales</taxon>
        <taxon>Bacillaceae</taxon>
        <taxon>Bacillus</taxon>
        <taxon>Bacillus cereus group</taxon>
    </lineage>
</organism>
<proteinExistence type="predicted"/>
<dbReference type="EMBL" id="JOTN01000009">
    <property type="protein sequence ID" value="KEK19159.1"/>
    <property type="molecule type" value="Genomic_DNA"/>
</dbReference>
<keyword evidence="3" id="KW-1185">Reference proteome</keyword>
<dbReference type="AlphaFoldDB" id="A0A073JVW5"/>
<reference evidence="2 3" key="1">
    <citation type="submission" date="2014-06" db="EMBL/GenBank/DDBJ databases">
        <title>Draft genome sequence of Bacillus manliponensis JCM 15802 (MCCC 1A00708).</title>
        <authorList>
            <person name="Lai Q."/>
            <person name="Liu Y."/>
            <person name="Shao Z."/>
        </authorList>
    </citation>
    <scope>NUCLEOTIDE SEQUENCE [LARGE SCALE GENOMIC DNA]</scope>
    <source>
        <strain evidence="2 3">JCM 15802</strain>
    </source>
</reference>
<feature type="domain" description="Helix-turn-helix conjugative transposon-like" evidence="1">
    <location>
        <begin position="16"/>
        <end position="61"/>
    </location>
</feature>
<evidence type="ECO:0000259" key="1">
    <source>
        <dbReference type="Pfam" id="PF12645"/>
    </source>
</evidence>
<dbReference type="eggNOG" id="ENOG5030BWB">
    <property type="taxonomic scope" value="Bacteria"/>
</dbReference>